<keyword evidence="1" id="KW-0472">Membrane</keyword>
<sequence>MDNLQDVLTLAATVVEYFLFAYVAVAFLVYSLKSPSVVKPLRVVSVPQKTWERSLSPTASFASMAS</sequence>
<accession>A0A2T1EQD1</accession>
<evidence type="ECO:0000313" key="3">
    <source>
        <dbReference type="Proteomes" id="UP000239576"/>
    </source>
</evidence>
<dbReference type="RefSeq" id="WP_106254604.1">
    <property type="nucleotide sequence ID" value="NZ_CAWNSW010000036.1"/>
</dbReference>
<name>A0A2T1EQD1_9CYAN</name>
<keyword evidence="1" id="KW-0812">Transmembrane</keyword>
<keyword evidence="3" id="KW-1185">Reference proteome</keyword>
<reference evidence="3" key="1">
    <citation type="submission" date="2018-02" db="EMBL/GenBank/DDBJ databases">
        <authorList>
            <person name="Moore K."/>
            <person name="Momper L."/>
        </authorList>
    </citation>
    <scope>NUCLEOTIDE SEQUENCE [LARGE SCALE GENOMIC DNA]</scope>
    <source>
        <strain evidence="3">ULC18</strain>
    </source>
</reference>
<keyword evidence="1" id="KW-1133">Transmembrane helix</keyword>
<evidence type="ECO:0000313" key="2">
    <source>
        <dbReference type="EMBL" id="PSB34925.1"/>
    </source>
</evidence>
<dbReference type="AlphaFoldDB" id="A0A2T1EQD1"/>
<feature type="transmembrane region" description="Helical" evidence="1">
    <location>
        <begin position="12"/>
        <end position="32"/>
    </location>
</feature>
<dbReference type="Proteomes" id="UP000239576">
    <property type="component" value="Unassembled WGS sequence"/>
</dbReference>
<organism evidence="2 3">
    <name type="scientific">Stenomitos frigidus ULC18</name>
    <dbReference type="NCBI Taxonomy" id="2107698"/>
    <lineage>
        <taxon>Bacteria</taxon>
        <taxon>Bacillati</taxon>
        <taxon>Cyanobacteriota</taxon>
        <taxon>Cyanophyceae</taxon>
        <taxon>Leptolyngbyales</taxon>
        <taxon>Leptolyngbyaceae</taxon>
        <taxon>Stenomitos</taxon>
    </lineage>
</organism>
<evidence type="ECO:0000256" key="1">
    <source>
        <dbReference type="SAM" id="Phobius"/>
    </source>
</evidence>
<proteinExistence type="predicted"/>
<dbReference type="EMBL" id="PVWK01000011">
    <property type="protein sequence ID" value="PSB34925.1"/>
    <property type="molecule type" value="Genomic_DNA"/>
</dbReference>
<reference evidence="2 3" key="2">
    <citation type="submission" date="2018-03" db="EMBL/GenBank/DDBJ databases">
        <title>The ancient ancestry and fast evolution of plastids.</title>
        <authorList>
            <person name="Moore K.R."/>
            <person name="Magnabosco C."/>
            <person name="Momper L."/>
            <person name="Gold D.A."/>
            <person name="Bosak T."/>
            <person name="Fournier G.P."/>
        </authorList>
    </citation>
    <scope>NUCLEOTIDE SEQUENCE [LARGE SCALE GENOMIC DNA]</scope>
    <source>
        <strain evidence="2 3">ULC18</strain>
    </source>
</reference>
<gene>
    <name evidence="2" type="ORF">C7B82_01790</name>
</gene>
<comment type="caution">
    <text evidence="2">The sequence shown here is derived from an EMBL/GenBank/DDBJ whole genome shotgun (WGS) entry which is preliminary data.</text>
</comment>
<protein>
    <submittedName>
        <fullName evidence="2">Uncharacterized protein</fullName>
    </submittedName>
</protein>